<dbReference type="OrthoDB" id="5332316at2759"/>
<dbReference type="OMA" id="RSNTWIL"/>
<keyword evidence="3" id="KW-1185">Reference proteome</keyword>
<feature type="compositionally biased region" description="Basic and acidic residues" evidence="1">
    <location>
        <begin position="76"/>
        <end position="92"/>
    </location>
</feature>
<reference evidence="3" key="1">
    <citation type="journal article" date="2012" name="PLoS Genet.">
        <title>The genomes of the fungal plant pathogens Cladosporium fulvum and Dothistroma septosporum reveal adaptation to different hosts and lifestyles but also signatures of common ancestry.</title>
        <authorList>
            <person name="de Wit P.J.G.M."/>
            <person name="van der Burgt A."/>
            <person name="Oekmen B."/>
            <person name="Stergiopoulos I."/>
            <person name="Abd-Elsalam K.A."/>
            <person name="Aerts A.L."/>
            <person name="Bahkali A.H."/>
            <person name="Beenen H.G."/>
            <person name="Chettri P."/>
            <person name="Cox M.P."/>
            <person name="Datema E."/>
            <person name="de Vries R.P."/>
            <person name="Dhillon B."/>
            <person name="Ganley A.R."/>
            <person name="Griffiths S.A."/>
            <person name="Guo Y."/>
            <person name="Hamelin R.C."/>
            <person name="Henrissat B."/>
            <person name="Kabir M.S."/>
            <person name="Jashni M.K."/>
            <person name="Kema G."/>
            <person name="Klaubauf S."/>
            <person name="Lapidus A."/>
            <person name="Levasseur A."/>
            <person name="Lindquist E."/>
            <person name="Mehrabi R."/>
            <person name="Ohm R.A."/>
            <person name="Owen T.J."/>
            <person name="Salamov A."/>
            <person name="Schwelm A."/>
            <person name="Schijlen E."/>
            <person name="Sun H."/>
            <person name="van den Burg H.A."/>
            <person name="van Ham R.C.H.J."/>
            <person name="Zhang S."/>
            <person name="Goodwin S.B."/>
            <person name="Grigoriev I.V."/>
            <person name="Collemare J."/>
            <person name="Bradshaw R.E."/>
        </authorList>
    </citation>
    <scope>NUCLEOTIDE SEQUENCE [LARGE SCALE GENOMIC DNA]</scope>
    <source>
        <strain evidence="3">NZE10 / CBS 128990</strain>
    </source>
</reference>
<evidence type="ECO:0000256" key="1">
    <source>
        <dbReference type="SAM" id="MobiDB-lite"/>
    </source>
</evidence>
<dbReference type="Proteomes" id="UP000016933">
    <property type="component" value="Unassembled WGS sequence"/>
</dbReference>
<evidence type="ECO:0000313" key="2">
    <source>
        <dbReference type="EMBL" id="EME41853.1"/>
    </source>
</evidence>
<evidence type="ECO:0000313" key="3">
    <source>
        <dbReference type="Proteomes" id="UP000016933"/>
    </source>
</evidence>
<dbReference type="eggNOG" id="ENOG502SPB4">
    <property type="taxonomic scope" value="Eukaryota"/>
</dbReference>
<proteinExistence type="predicted"/>
<dbReference type="HOGENOM" id="CLU_045435_2_1_1"/>
<organism evidence="2 3">
    <name type="scientific">Dothistroma septosporum (strain NZE10 / CBS 128990)</name>
    <name type="common">Red band needle blight fungus</name>
    <name type="synonym">Mycosphaerella pini</name>
    <dbReference type="NCBI Taxonomy" id="675120"/>
    <lineage>
        <taxon>Eukaryota</taxon>
        <taxon>Fungi</taxon>
        <taxon>Dikarya</taxon>
        <taxon>Ascomycota</taxon>
        <taxon>Pezizomycotina</taxon>
        <taxon>Dothideomycetes</taxon>
        <taxon>Dothideomycetidae</taxon>
        <taxon>Mycosphaerellales</taxon>
        <taxon>Mycosphaerellaceae</taxon>
        <taxon>Dothistroma</taxon>
    </lineage>
</organism>
<feature type="region of interest" description="Disordered" evidence="1">
    <location>
        <begin position="25"/>
        <end position="111"/>
    </location>
</feature>
<dbReference type="EMBL" id="KB446542">
    <property type="protein sequence ID" value="EME41853.1"/>
    <property type="molecule type" value="Genomic_DNA"/>
</dbReference>
<feature type="compositionally biased region" description="Basic residues" evidence="1">
    <location>
        <begin position="37"/>
        <end position="51"/>
    </location>
</feature>
<accession>N1PGV6</accession>
<name>N1PGV6_DOTSN</name>
<protein>
    <submittedName>
        <fullName evidence="2">Uncharacterized protein</fullName>
    </submittedName>
</protein>
<gene>
    <name evidence="2" type="ORF">DOTSEDRAFT_74045</name>
</gene>
<sequence length="438" mass="48884">MLTTQSWLKRVAWRSLAARKISQTCRWSSSQSGGKAARGRQHRSTSKHAVKRLNDITTHQQAEKKKPSLVEQLFPEESKRYEAQQKASREIPRLPIESPTQLPSTSRILQQEAPKRSPLAQQLYAQAAQASPGTSVLVLRNASTNLTEEDFRRLIPQGRHIEGWTLDEGDIIKVIPGRNLSTLARENFYYLLFSSALSAFTYQGHVTRIHSLAAMHTPSSVTSPIPPPPGYLVEGLDLHSAIQAYSLIPPSQKLELRQLRPPLTPVVRALVKYKGHPNIIQRPGRMPFEARLTLEGPQLQASAIRHIIMESAKARSLSWSGDENVNVKVTKWEPQHRVSALDNSEYAERFGDDDVNLTPQANEATKDGATLLAEAAGANESRKRRMPNPVYIVGFHTEGAALSFVSHWHRRPMESKGEGFYGDSEGDSAPIAIVELLW</sequence>
<feature type="compositionally biased region" description="Polar residues" evidence="1">
    <location>
        <begin position="98"/>
        <end position="109"/>
    </location>
</feature>
<dbReference type="AlphaFoldDB" id="N1PGV6"/>
<reference evidence="2 3" key="2">
    <citation type="journal article" date="2012" name="PLoS Pathog.">
        <title>Diverse lifestyles and strategies of plant pathogenesis encoded in the genomes of eighteen Dothideomycetes fungi.</title>
        <authorList>
            <person name="Ohm R.A."/>
            <person name="Feau N."/>
            <person name="Henrissat B."/>
            <person name="Schoch C.L."/>
            <person name="Horwitz B.A."/>
            <person name="Barry K.W."/>
            <person name="Condon B.J."/>
            <person name="Copeland A.C."/>
            <person name="Dhillon B."/>
            <person name="Glaser F."/>
            <person name="Hesse C.N."/>
            <person name="Kosti I."/>
            <person name="LaButti K."/>
            <person name="Lindquist E.A."/>
            <person name="Lucas S."/>
            <person name="Salamov A.A."/>
            <person name="Bradshaw R.E."/>
            <person name="Ciuffetti L."/>
            <person name="Hamelin R.C."/>
            <person name="Kema G.H.J."/>
            <person name="Lawrence C."/>
            <person name="Scott J.A."/>
            <person name="Spatafora J.W."/>
            <person name="Turgeon B.G."/>
            <person name="de Wit P.J.G.M."/>
            <person name="Zhong S."/>
            <person name="Goodwin S.B."/>
            <person name="Grigoriev I.V."/>
        </authorList>
    </citation>
    <scope>NUCLEOTIDE SEQUENCE [LARGE SCALE GENOMIC DNA]</scope>
    <source>
        <strain evidence="3">NZE10 / CBS 128990</strain>
    </source>
</reference>